<reference evidence="8 9" key="1">
    <citation type="submission" date="2018-03" db="EMBL/GenBank/DDBJ databases">
        <title>Cereibacter changlensis.</title>
        <authorList>
            <person name="Meyer T.E."/>
            <person name="Miller S."/>
            <person name="Lodha T."/>
            <person name="Gandham S."/>
            <person name="Chintalapati S."/>
            <person name="Chintalapati V.R."/>
        </authorList>
    </citation>
    <scope>NUCLEOTIDE SEQUENCE [LARGE SCALE GENOMIC DNA]</scope>
    <source>
        <strain evidence="8 9">JA139</strain>
    </source>
</reference>
<accession>A0A2T4JXI0</accession>
<dbReference type="PANTHER" id="PTHR34697">
    <property type="entry name" value="PHOSPHATIDYLGLYCEROL LYSYLTRANSFERASE"/>
    <property type="match status" value="1"/>
</dbReference>
<feature type="transmembrane region" description="Helical" evidence="6">
    <location>
        <begin position="204"/>
        <end position="223"/>
    </location>
</feature>
<dbReference type="Proteomes" id="UP000241010">
    <property type="component" value="Unassembled WGS sequence"/>
</dbReference>
<feature type="transmembrane region" description="Helical" evidence="6">
    <location>
        <begin position="166"/>
        <end position="184"/>
    </location>
</feature>
<evidence type="ECO:0000256" key="2">
    <source>
        <dbReference type="ARBA" id="ARBA00022475"/>
    </source>
</evidence>
<feature type="transmembrane region" description="Helical" evidence="6">
    <location>
        <begin position="235"/>
        <end position="255"/>
    </location>
</feature>
<gene>
    <name evidence="8" type="ORF">C5F48_06215</name>
</gene>
<feature type="domain" description="Phosphatidylglycerol lysyltransferase C-terminal" evidence="7">
    <location>
        <begin position="342"/>
        <end position="580"/>
    </location>
</feature>
<evidence type="ECO:0000259" key="7">
    <source>
        <dbReference type="Pfam" id="PF09924"/>
    </source>
</evidence>
<evidence type="ECO:0000256" key="3">
    <source>
        <dbReference type="ARBA" id="ARBA00022692"/>
    </source>
</evidence>
<organism evidence="8 9">
    <name type="scientific">Cereibacter changlensis JA139</name>
    <dbReference type="NCBI Taxonomy" id="1188249"/>
    <lineage>
        <taxon>Bacteria</taxon>
        <taxon>Pseudomonadati</taxon>
        <taxon>Pseudomonadota</taxon>
        <taxon>Alphaproteobacteria</taxon>
        <taxon>Rhodobacterales</taxon>
        <taxon>Paracoccaceae</taxon>
        <taxon>Cereibacter</taxon>
    </lineage>
</organism>
<keyword evidence="5 6" id="KW-0472">Membrane</keyword>
<sequence>MGKKVGASARVAGRPLWSIGAQGLLSLALVLLFLRLLQLRLDSVDIEAVEAAFARVAGWQWLAALALTGLSFHAVGRYDVLIHRHLCSGADPTVAGRAGMAAIALSQTLGLGVVTGGLVRWRLLPRAGLWQASRLSALVALSFLAAWALVTAATLLLIPEAPFRKLAALVLAAGFGLMLLSLAAPPLRLRDRVLRWPNGFTLGGLLALTALDTLAAGGALWLLCPPGEALPLARFLPAFLLALGAGLVSGTPGGVGAFEVTLLALLPEAPEAPLLAAVLAWRGVYYALPALLGAALLARGPARPAPACLPPVAGPPPAEAGLARQGRLALLDSGWLAGRTPHLLVGLLDPFAPASEALPRLIAEARAEARLPCLYKCGARTAVAARRQGFALLPVAREAWLDPQGFRLDRPALAGLRRKLRKATGLRITRPATLPLAEMQQVAQGWARARGGERGFSMGRFCPEYVVGQRVYLGWDGARLVGFVTFHEGPGRDGRGEWVLDLMRQAATAPDGTMQALVLRAITDAAAAGVGRLSLAAAPLHGGPECWPARLAHRLAGVDLSGLERFKAGFAPRWDPLYLAAPSRAALLLAGVEIARAIHRPGRLPRQGARSPPEASRSS</sequence>
<evidence type="ECO:0000313" key="8">
    <source>
        <dbReference type="EMBL" id="PTE22629.1"/>
    </source>
</evidence>
<dbReference type="EMBL" id="PZKG01000018">
    <property type="protein sequence ID" value="PTE22629.1"/>
    <property type="molecule type" value="Genomic_DNA"/>
</dbReference>
<keyword evidence="4 6" id="KW-1133">Transmembrane helix</keyword>
<name>A0A2T4JXI0_9RHOB</name>
<dbReference type="InterPro" id="IPR024320">
    <property type="entry name" value="LPG_synthase_C"/>
</dbReference>
<keyword evidence="2" id="KW-1003">Cell membrane</keyword>
<dbReference type="InterPro" id="IPR016181">
    <property type="entry name" value="Acyl_CoA_acyltransferase"/>
</dbReference>
<feature type="transmembrane region" description="Helical" evidence="6">
    <location>
        <begin position="16"/>
        <end position="37"/>
    </location>
</feature>
<protein>
    <recommendedName>
        <fullName evidence="7">Phosphatidylglycerol lysyltransferase C-terminal domain-containing protein</fullName>
    </recommendedName>
</protein>
<dbReference type="InterPro" id="IPR051211">
    <property type="entry name" value="PG_lysyltransferase"/>
</dbReference>
<dbReference type="GO" id="GO:0005886">
    <property type="term" value="C:plasma membrane"/>
    <property type="evidence" value="ECO:0007669"/>
    <property type="project" value="UniProtKB-SubCell"/>
</dbReference>
<evidence type="ECO:0000256" key="4">
    <source>
        <dbReference type="ARBA" id="ARBA00022989"/>
    </source>
</evidence>
<feature type="transmembrane region" description="Helical" evidence="6">
    <location>
        <begin position="275"/>
        <end position="297"/>
    </location>
</feature>
<feature type="transmembrane region" description="Helical" evidence="6">
    <location>
        <begin position="99"/>
        <end position="123"/>
    </location>
</feature>
<dbReference type="SUPFAM" id="SSF55729">
    <property type="entry name" value="Acyl-CoA N-acyltransferases (Nat)"/>
    <property type="match status" value="1"/>
</dbReference>
<keyword evidence="3 6" id="KW-0812">Transmembrane</keyword>
<dbReference type="GO" id="GO:0055091">
    <property type="term" value="P:phospholipid homeostasis"/>
    <property type="evidence" value="ECO:0007669"/>
    <property type="project" value="TreeGrafter"/>
</dbReference>
<feature type="transmembrane region" description="Helical" evidence="6">
    <location>
        <begin position="135"/>
        <end position="159"/>
    </location>
</feature>
<dbReference type="PANTHER" id="PTHR34697:SF2">
    <property type="entry name" value="PHOSPHATIDYLGLYCEROL LYSYLTRANSFERASE"/>
    <property type="match status" value="1"/>
</dbReference>
<evidence type="ECO:0000256" key="1">
    <source>
        <dbReference type="ARBA" id="ARBA00004651"/>
    </source>
</evidence>
<dbReference type="GO" id="GO:0016755">
    <property type="term" value="F:aminoacyltransferase activity"/>
    <property type="evidence" value="ECO:0007669"/>
    <property type="project" value="TreeGrafter"/>
</dbReference>
<feature type="transmembrane region" description="Helical" evidence="6">
    <location>
        <begin position="57"/>
        <end position="78"/>
    </location>
</feature>
<evidence type="ECO:0000313" key="9">
    <source>
        <dbReference type="Proteomes" id="UP000241010"/>
    </source>
</evidence>
<evidence type="ECO:0000256" key="5">
    <source>
        <dbReference type="ARBA" id="ARBA00023136"/>
    </source>
</evidence>
<dbReference type="RefSeq" id="WP_107663047.1">
    <property type="nucleotide sequence ID" value="NZ_PZKG01000018.1"/>
</dbReference>
<comment type="caution">
    <text evidence="8">The sequence shown here is derived from an EMBL/GenBank/DDBJ whole genome shotgun (WGS) entry which is preliminary data.</text>
</comment>
<dbReference type="OrthoDB" id="145485at2"/>
<evidence type="ECO:0000256" key="6">
    <source>
        <dbReference type="SAM" id="Phobius"/>
    </source>
</evidence>
<proteinExistence type="predicted"/>
<keyword evidence="9" id="KW-1185">Reference proteome</keyword>
<dbReference type="Pfam" id="PF09924">
    <property type="entry name" value="LPG_synthase_C"/>
    <property type="match status" value="1"/>
</dbReference>
<comment type="subcellular location">
    <subcellularLocation>
        <location evidence="1">Cell membrane</location>
        <topology evidence="1">Multi-pass membrane protein</topology>
    </subcellularLocation>
</comment>
<dbReference type="AlphaFoldDB" id="A0A2T4JXI0"/>